<gene>
    <name evidence="1" type="ORF">SVTN_25470</name>
</gene>
<accession>A0A0B5HZA0</accession>
<evidence type="ECO:0000313" key="1">
    <source>
        <dbReference type="EMBL" id="AJF67230.1"/>
    </source>
</evidence>
<name>A0A0B5HZA0_9ACTN</name>
<proteinExistence type="predicted"/>
<dbReference type="AlphaFoldDB" id="A0A0B5HZA0"/>
<dbReference type="HOGENOM" id="CLU_2107711_0_0_11"/>
<reference evidence="1 2" key="1">
    <citation type="submission" date="2014-12" db="EMBL/GenBank/DDBJ databases">
        <title>Complete genome sequence of Streptomyces vietnamensis strain GIMV4.0001, a genetic manipulable producer of the benzoisochromanequinone antibiotic granaticin.</title>
        <authorList>
            <person name="Deng M.R."/>
            <person name="Guo J."/>
            <person name="Ma L.Y."/>
            <person name="Feng G.D."/>
            <person name="Mo C.Y."/>
            <person name="Zhu H.H."/>
        </authorList>
    </citation>
    <scope>NUCLEOTIDE SEQUENCE [LARGE SCALE GENOMIC DNA]</scope>
    <source>
        <strain evidence="2">GIMV4.0001</strain>
    </source>
</reference>
<organism evidence="1 2">
    <name type="scientific">Streptomyces vietnamensis</name>
    <dbReference type="NCBI Taxonomy" id="362257"/>
    <lineage>
        <taxon>Bacteria</taxon>
        <taxon>Bacillati</taxon>
        <taxon>Actinomycetota</taxon>
        <taxon>Actinomycetes</taxon>
        <taxon>Kitasatosporales</taxon>
        <taxon>Streptomycetaceae</taxon>
        <taxon>Streptomyces</taxon>
    </lineage>
</organism>
<sequence length="115" mass="12469">MAAFTDMEDEELEIYMISLPGATAEELFTGKGTEDEVGSNPPGDQIDRFEISSSPSTGMDGEGVIVRQDGVIARIEYTRPPGTQTSDQQLMAITKMVVTRIQQAQRGENPTASVE</sequence>
<dbReference type="KEGG" id="svt:SVTN_25470"/>
<keyword evidence="2" id="KW-1185">Reference proteome</keyword>
<evidence type="ECO:0000313" key="2">
    <source>
        <dbReference type="Proteomes" id="UP000031774"/>
    </source>
</evidence>
<dbReference type="EMBL" id="CP010407">
    <property type="protein sequence ID" value="AJF67230.1"/>
    <property type="molecule type" value="Genomic_DNA"/>
</dbReference>
<dbReference type="Proteomes" id="UP000031774">
    <property type="component" value="Chromosome"/>
</dbReference>
<protein>
    <submittedName>
        <fullName evidence="1">Uncharacterized protein</fullName>
    </submittedName>
</protein>